<organism evidence="1">
    <name type="scientific">marine sediment metagenome</name>
    <dbReference type="NCBI Taxonomy" id="412755"/>
    <lineage>
        <taxon>unclassified sequences</taxon>
        <taxon>metagenomes</taxon>
        <taxon>ecological metagenomes</taxon>
    </lineage>
</organism>
<proteinExistence type="predicted"/>
<comment type="caution">
    <text evidence="1">The sequence shown here is derived from an EMBL/GenBank/DDBJ whole genome shotgun (WGS) entry which is preliminary data.</text>
</comment>
<feature type="non-terminal residue" evidence="1">
    <location>
        <position position="1"/>
    </location>
</feature>
<name>A0A0F9E9H5_9ZZZZ</name>
<dbReference type="EMBL" id="LAZR01028360">
    <property type="protein sequence ID" value="KKL62856.1"/>
    <property type="molecule type" value="Genomic_DNA"/>
</dbReference>
<evidence type="ECO:0000313" key="1">
    <source>
        <dbReference type="EMBL" id="KKL62856.1"/>
    </source>
</evidence>
<accession>A0A0F9E9H5</accession>
<sequence length="32" mass="3806">CILSETVMEAGEIMKYQVIYAERMGRYEKSYN</sequence>
<gene>
    <name evidence="1" type="ORF">LCGC14_2181020</name>
</gene>
<dbReference type="AlphaFoldDB" id="A0A0F9E9H5"/>
<protein>
    <submittedName>
        <fullName evidence="1">Uncharacterized protein</fullName>
    </submittedName>
</protein>
<reference evidence="1" key="1">
    <citation type="journal article" date="2015" name="Nature">
        <title>Complex archaea that bridge the gap between prokaryotes and eukaryotes.</title>
        <authorList>
            <person name="Spang A."/>
            <person name="Saw J.H."/>
            <person name="Jorgensen S.L."/>
            <person name="Zaremba-Niedzwiedzka K."/>
            <person name="Martijn J."/>
            <person name="Lind A.E."/>
            <person name="van Eijk R."/>
            <person name="Schleper C."/>
            <person name="Guy L."/>
            <person name="Ettema T.J."/>
        </authorList>
    </citation>
    <scope>NUCLEOTIDE SEQUENCE</scope>
</reference>